<sequence>MEQRGTLSSWDDNKGFGFIQPEGGGAKLFVHISVMRGDARPSQGDTVLYLAGKDEQGRLRATHMRGEGLSIDMASIRRKPREAGADKRERPAPVAARKPQSKSIPRTAGIQNLPLKLMIWVGLCALPGSGSLMLYLQQGWIAPLAAYLAISVISFLMYRSDKRSARESGQRTPENLLHLSELLGGWPGALIAQQRFRHKTRKTSYQTIFWLIVATHQLFWADRLLLDGKYLARVLGN</sequence>
<dbReference type="PROSITE" id="PS51857">
    <property type="entry name" value="CSD_2"/>
    <property type="match status" value="1"/>
</dbReference>
<keyword evidence="6" id="KW-1185">Reference proteome</keyword>
<dbReference type="CDD" id="cd04458">
    <property type="entry name" value="CSP_CDS"/>
    <property type="match status" value="1"/>
</dbReference>
<evidence type="ECO:0000256" key="3">
    <source>
        <dbReference type="SAM" id="Phobius"/>
    </source>
</evidence>
<dbReference type="EMBL" id="BMFF01000002">
    <property type="protein sequence ID" value="GGC94604.1"/>
    <property type="molecule type" value="Genomic_DNA"/>
</dbReference>
<reference evidence="6" key="1">
    <citation type="journal article" date="2019" name="Int. J. Syst. Evol. Microbiol.">
        <title>The Global Catalogue of Microorganisms (GCM) 10K type strain sequencing project: providing services to taxonomists for standard genome sequencing and annotation.</title>
        <authorList>
            <consortium name="The Broad Institute Genomics Platform"/>
            <consortium name="The Broad Institute Genome Sequencing Center for Infectious Disease"/>
            <person name="Wu L."/>
            <person name="Ma J."/>
        </authorList>
    </citation>
    <scope>NUCLEOTIDE SEQUENCE [LARGE SCALE GENOMIC DNA]</scope>
    <source>
        <strain evidence="6">CGMCC 1.12482</strain>
    </source>
</reference>
<dbReference type="InterPro" id="IPR052069">
    <property type="entry name" value="Ca-reg_mRNA-binding_domain"/>
</dbReference>
<feature type="transmembrane region" description="Helical" evidence="3">
    <location>
        <begin position="113"/>
        <end position="134"/>
    </location>
</feature>
<evidence type="ECO:0000256" key="1">
    <source>
        <dbReference type="ARBA" id="ARBA00022553"/>
    </source>
</evidence>
<protein>
    <recommendedName>
        <fullName evidence="4">CSD domain-containing protein</fullName>
    </recommendedName>
</protein>
<dbReference type="Pfam" id="PF00313">
    <property type="entry name" value="CSD"/>
    <property type="match status" value="1"/>
</dbReference>
<dbReference type="SMART" id="SM00357">
    <property type="entry name" value="CSP"/>
    <property type="match status" value="1"/>
</dbReference>
<dbReference type="Gene3D" id="2.40.50.140">
    <property type="entry name" value="Nucleic acid-binding proteins"/>
    <property type="match status" value="1"/>
</dbReference>
<evidence type="ECO:0000256" key="2">
    <source>
        <dbReference type="SAM" id="MobiDB-lite"/>
    </source>
</evidence>
<evidence type="ECO:0000259" key="4">
    <source>
        <dbReference type="PROSITE" id="PS51857"/>
    </source>
</evidence>
<feature type="domain" description="CSD" evidence="4">
    <location>
        <begin position="2"/>
        <end position="66"/>
    </location>
</feature>
<keyword evidence="3" id="KW-1133">Transmembrane helix</keyword>
<comment type="caution">
    <text evidence="5">The sequence shown here is derived from an EMBL/GenBank/DDBJ whole genome shotgun (WGS) entry which is preliminary data.</text>
</comment>
<dbReference type="Proteomes" id="UP000638188">
    <property type="component" value="Unassembled WGS sequence"/>
</dbReference>
<feature type="transmembrane region" description="Helical" evidence="3">
    <location>
        <begin position="203"/>
        <end position="221"/>
    </location>
</feature>
<dbReference type="RefSeq" id="WP_150276725.1">
    <property type="nucleotide sequence ID" value="NZ_BMFF01000002.1"/>
</dbReference>
<feature type="transmembrane region" description="Helical" evidence="3">
    <location>
        <begin position="140"/>
        <end position="158"/>
    </location>
</feature>
<keyword evidence="1" id="KW-0597">Phosphoprotein</keyword>
<feature type="region of interest" description="Disordered" evidence="2">
    <location>
        <begin position="76"/>
        <end position="103"/>
    </location>
</feature>
<proteinExistence type="predicted"/>
<dbReference type="InterPro" id="IPR002059">
    <property type="entry name" value="CSP_DNA-bd"/>
</dbReference>
<dbReference type="InterPro" id="IPR012340">
    <property type="entry name" value="NA-bd_OB-fold"/>
</dbReference>
<dbReference type="InterPro" id="IPR010718">
    <property type="entry name" value="DUF1294"/>
</dbReference>
<keyword evidence="3" id="KW-0812">Transmembrane</keyword>
<name>A0ABQ1PCL7_9GAMM</name>
<gene>
    <name evidence="5" type="ORF">GCM10007418_12730</name>
</gene>
<dbReference type="PANTHER" id="PTHR12962">
    <property type="entry name" value="CALCIUM-REGULATED HEAT STABLE PROTEIN CRHSP-24-RELATED"/>
    <property type="match status" value="1"/>
</dbReference>
<dbReference type="Pfam" id="PF06961">
    <property type="entry name" value="DUF1294"/>
    <property type="match status" value="1"/>
</dbReference>
<evidence type="ECO:0000313" key="6">
    <source>
        <dbReference type="Proteomes" id="UP000638188"/>
    </source>
</evidence>
<accession>A0ABQ1PCL7</accession>
<keyword evidence="3" id="KW-0472">Membrane</keyword>
<dbReference type="SUPFAM" id="SSF50249">
    <property type="entry name" value="Nucleic acid-binding proteins"/>
    <property type="match status" value="1"/>
</dbReference>
<dbReference type="InterPro" id="IPR011129">
    <property type="entry name" value="CSD"/>
</dbReference>
<organism evidence="5 6">
    <name type="scientific">Halopseudomonas salina</name>
    <dbReference type="NCBI Taxonomy" id="1323744"/>
    <lineage>
        <taxon>Bacteria</taxon>
        <taxon>Pseudomonadati</taxon>
        <taxon>Pseudomonadota</taxon>
        <taxon>Gammaproteobacteria</taxon>
        <taxon>Pseudomonadales</taxon>
        <taxon>Pseudomonadaceae</taxon>
        <taxon>Halopseudomonas</taxon>
    </lineage>
</organism>
<dbReference type="PANTHER" id="PTHR12962:SF1">
    <property type="entry name" value="COLD SHOCK DOMAIN-CONTAINING PROTEIN CG9705"/>
    <property type="match status" value="1"/>
</dbReference>
<evidence type="ECO:0000313" key="5">
    <source>
        <dbReference type="EMBL" id="GGC94604.1"/>
    </source>
</evidence>
<feature type="compositionally biased region" description="Basic and acidic residues" evidence="2">
    <location>
        <begin position="81"/>
        <end position="91"/>
    </location>
</feature>